<evidence type="ECO:0000256" key="1">
    <source>
        <dbReference type="SAM" id="MobiDB-lite"/>
    </source>
</evidence>
<feature type="compositionally biased region" description="Polar residues" evidence="1">
    <location>
        <begin position="49"/>
        <end position="60"/>
    </location>
</feature>
<dbReference type="EMBL" id="MU006776">
    <property type="protein sequence ID" value="KAF2646928.1"/>
    <property type="molecule type" value="Genomic_DNA"/>
</dbReference>
<name>A0A6A6SKM4_9PLEO</name>
<dbReference type="AlphaFoldDB" id="A0A6A6SKM4"/>
<proteinExistence type="predicted"/>
<dbReference type="Proteomes" id="UP000799753">
    <property type="component" value="Unassembled WGS sequence"/>
</dbReference>
<organism evidence="2 3">
    <name type="scientific">Massarina eburnea CBS 473.64</name>
    <dbReference type="NCBI Taxonomy" id="1395130"/>
    <lineage>
        <taxon>Eukaryota</taxon>
        <taxon>Fungi</taxon>
        <taxon>Dikarya</taxon>
        <taxon>Ascomycota</taxon>
        <taxon>Pezizomycotina</taxon>
        <taxon>Dothideomycetes</taxon>
        <taxon>Pleosporomycetidae</taxon>
        <taxon>Pleosporales</taxon>
        <taxon>Massarineae</taxon>
        <taxon>Massarinaceae</taxon>
        <taxon>Massarina</taxon>
    </lineage>
</organism>
<evidence type="ECO:0000313" key="2">
    <source>
        <dbReference type="EMBL" id="KAF2646928.1"/>
    </source>
</evidence>
<evidence type="ECO:0000313" key="3">
    <source>
        <dbReference type="Proteomes" id="UP000799753"/>
    </source>
</evidence>
<keyword evidence="3" id="KW-1185">Reference proteome</keyword>
<accession>A0A6A6SKM4</accession>
<feature type="region of interest" description="Disordered" evidence="1">
    <location>
        <begin position="18"/>
        <end position="116"/>
    </location>
</feature>
<sequence>MHTKCHLIYHYLSPTLLRPSLFNSQSPPPQLHKPAPNTYKKKLRRENTSQRQSCPRQSRTSVKRALRPPPKTTDHRPHSSKQAPIPTIPHDAPTEHESRAPTAAFATQQRQMQRRK</sequence>
<protein>
    <submittedName>
        <fullName evidence="2">Uncharacterized protein</fullName>
    </submittedName>
</protein>
<reference evidence="2" key="1">
    <citation type="journal article" date="2020" name="Stud. Mycol.">
        <title>101 Dothideomycetes genomes: a test case for predicting lifestyles and emergence of pathogens.</title>
        <authorList>
            <person name="Haridas S."/>
            <person name="Albert R."/>
            <person name="Binder M."/>
            <person name="Bloem J."/>
            <person name="Labutti K."/>
            <person name="Salamov A."/>
            <person name="Andreopoulos B."/>
            <person name="Baker S."/>
            <person name="Barry K."/>
            <person name="Bills G."/>
            <person name="Bluhm B."/>
            <person name="Cannon C."/>
            <person name="Castanera R."/>
            <person name="Culley D."/>
            <person name="Daum C."/>
            <person name="Ezra D."/>
            <person name="Gonzalez J."/>
            <person name="Henrissat B."/>
            <person name="Kuo A."/>
            <person name="Liang C."/>
            <person name="Lipzen A."/>
            <person name="Lutzoni F."/>
            <person name="Magnuson J."/>
            <person name="Mondo S."/>
            <person name="Nolan M."/>
            <person name="Ohm R."/>
            <person name="Pangilinan J."/>
            <person name="Park H.-J."/>
            <person name="Ramirez L."/>
            <person name="Alfaro M."/>
            <person name="Sun H."/>
            <person name="Tritt A."/>
            <person name="Yoshinaga Y."/>
            <person name="Zwiers L.-H."/>
            <person name="Turgeon B."/>
            <person name="Goodwin S."/>
            <person name="Spatafora J."/>
            <person name="Crous P."/>
            <person name="Grigoriev I."/>
        </authorList>
    </citation>
    <scope>NUCLEOTIDE SEQUENCE</scope>
    <source>
        <strain evidence="2">CBS 473.64</strain>
    </source>
</reference>
<gene>
    <name evidence="2" type="ORF">P280DRAFT_21735</name>
</gene>
<feature type="compositionally biased region" description="Polar residues" evidence="1">
    <location>
        <begin position="105"/>
        <end position="116"/>
    </location>
</feature>